<protein>
    <submittedName>
        <fullName evidence="2">ENV1 protein</fullName>
    </submittedName>
</protein>
<dbReference type="InterPro" id="IPR018154">
    <property type="entry name" value="TLV/ENV_coat_polyprotein"/>
</dbReference>
<evidence type="ECO:0000256" key="1">
    <source>
        <dbReference type="SAM" id="Phobius"/>
    </source>
</evidence>
<dbReference type="Pfam" id="PF00429">
    <property type="entry name" value="TLV_coat"/>
    <property type="match status" value="1"/>
</dbReference>
<comment type="caution">
    <text evidence="2">The sequence shown here is derived from an EMBL/GenBank/DDBJ whole genome shotgun (WGS) entry which is preliminary data.</text>
</comment>
<organism evidence="2 3">
    <name type="scientific">Larus smithsonianus</name>
    <name type="common">American herring gull</name>
    <dbReference type="NCBI Taxonomy" id="243888"/>
    <lineage>
        <taxon>Eukaryota</taxon>
        <taxon>Metazoa</taxon>
        <taxon>Chordata</taxon>
        <taxon>Craniata</taxon>
        <taxon>Vertebrata</taxon>
        <taxon>Euteleostomi</taxon>
        <taxon>Archelosauria</taxon>
        <taxon>Archosauria</taxon>
        <taxon>Dinosauria</taxon>
        <taxon>Saurischia</taxon>
        <taxon>Theropoda</taxon>
        <taxon>Coelurosauria</taxon>
        <taxon>Aves</taxon>
        <taxon>Neognathae</taxon>
        <taxon>Neoaves</taxon>
        <taxon>Charadriiformes</taxon>
        <taxon>Laridae</taxon>
        <taxon>Larus</taxon>
    </lineage>
</organism>
<keyword evidence="1" id="KW-0472">Membrane</keyword>
<evidence type="ECO:0000313" key="2">
    <source>
        <dbReference type="EMBL" id="NXX09573.1"/>
    </source>
</evidence>
<sequence>MAELQKRLEKRKREREEGKSWYENWFDTSPWITNILSTLAGPIIVIIMMLVFGPCILKYITSLVKNRFDTAKLFIL</sequence>
<feature type="non-terminal residue" evidence="2">
    <location>
        <position position="1"/>
    </location>
</feature>
<evidence type="ECO:0000313" key="3">
    <source>
        <dbReference type="Proteomes" id="UP000620207"/>
    </source>
</evidence>
<name>A0A852H966_9CHAR</name>
<keyword evidence="1" id="KW-1133">Transmembrane helix</keyword>
<dbReference type="PANTHER" id="PTHR10424">
    <property type="entry name" value="VIRAL ENVELOPE PROTEIN"/>
    <property type="match status" value="1"/>
</dbReference>
<accession>A0A852H966</accession>
<reference evidence="2" key="1">
    <citation type="submission" date="2020-02" db="EMBL/GenBank/DDBJ databases">
        <title>Bird 10,000 Genomes (B10K) Project - Family phase.</title>
        <authorList>
            <person name="Zhang G."/>
        </authorList>
    </citation>
    <scope>NUCLEOTIDE SEQUENCE</scope>
    <source>
        <strain evidence="2">B10K-DU-002-28</strain>
        <tissue evidence="2">Muscle</tissue>
    </source>
</reference>
<dbReference type="AlphaFoldDB" id="A0A852H966"/>
<feature type="non-terminal residue" evidence="2">
    <location>
        <position position="76"/>
    </location>
</feature>
<dbReference type="EMBL" id="WAAC01039555">
    <property type="protein sequence ID" value="NXX09573.1"/>
    <property type="molecule type" value="Genomic_DNA"/>
</dbReference>
<keyword evidence="1" id="KW-0812">Transmembrane</keyword>
<proteinExistence type="predicted"/>
<gene>
    <name evidence="2" type="primary">Env1_1</name>
    <name evidence="2" type="ORF">LARSMI_R14897</name>
</gene>
<keyword evidence="3" id="KW-1185">Reference proteome</keyword>
<dbReference type="PANTHER" id="PTHR10424:SF82">
    <property type="entry name" value="ENVELOPE GLYCOPROTEIN-RELATED"/>
    <property type="match status" value="1"/>
</dbReference>
<feature type="transmembrane region" description="Helical" evidence="1">
    <location>
        <begin position="31"/>
        <end position="57"/>
    </location>
</feature>
<dbReference type="Proteomes" id="UP000620207">
    <property type="component" value="Unassembled WGS sequence"/>
</dbReference>